<organism evidence="2 3">
    <name type="scientific">Fonsecaea erecta</name>
    <dbReference type="NCBI Taxonomy" id="1367422"/>
    <lineage>
        <taxon>Eukaryota</taxon>
        <taxon>Fungi</taxon>
        <taxon>Dikarya</taxon>
        <taxon>Ascomycota</taxon>
        <taxon>Pezizomycotina</taxon>
        <taxon>Eurotiomycetes</taxon>
        <taxon>Chaetothyriomycetidae</taxon>
        <taxon>Chaetothyriales</taxon>
        <taxon>Herpotrichiellaceae</taxon>
        <taxon>Fonsecaea</taxon>
    </lineage>
</organism>
<dbReference type="EMBL" id="LVYI01000017">
    <property type="protein sequence ID" value="OAP53934.1"/>
    <property type="molecule type" value="Genomic_DNA"/>
</dbReference>
<feature type="transmembrane region" description="Helical" evidence="1">
    <location>
        <begin position="98"/>
        <end position="117"/>
    </location>
</feature>
<evidence type="ECO:0000313" key="2">
    <source>
        <dbReference type="EMBL" id="OAP53934.1"/>
    </source>
</evidence>
<dbReference type="RefSeq" id="XP_018687301.1">
    <property type="nucleotide sequence ID" value="XM_018843318.1"/>
</dbReference>
<gene>
    <name evidence="2" type="ORF">AYL99_11814</name>
</gene>
<keyword evidence="1" id="KW-0472">Membrane</keyword>
<feature type="transmembrane region" description="Helical" evidence="1">
    <location>
        <begin position="170"/>
        <end position="186"/>
    </location>
</feature>
<protein>
    <submittedName>
        <fullName evidence="2">Uncharacterized protein</fullName>
    </submittedName>
</protein>
<dbReference type="Proteomes" id="UP000078343">
    <property type="component" value="Unassembled WGS sequence"/>
</dbReference>
<reference evidence="2 3" key="1">
    <citation type="submission" date="2016-04" db="EMBL/GenBank/DDBJ databases">
        <title>Draft genome of Fonsecaea erecta CBS 125763.</title>
        <authorList>
            <person name="Weiss V.A."/>
            <person name="Vicente V.A."/>
            <person name="Raittz R.T."/>
            <person name="Moreno L.F."/>
            <person name="De Souza E.M."/>
            <person name="Pedrosa F.O."/>
            <person name="Steffens M.B."/>
            <person name="Faoro H."/>
            <person name="Tadra-Sfeir M.Z."/>
            <person name="Najafzadeh M.J."/>
            <person name="Felipe M.S."/>
            <person name="Teixeira M."/>
            <person name="Sun J."/>
            <person name="Xi L."/>
            <person name="Gomes R."/>
            <person name="De Azevedo C.M."/>
            <person name="Salgado C.G."/>
            <person name="Da Silva M.B."/>
            <person name="Nascimento M.F."/>
            <person name="Queiroz-Telles F."/>
            <person name="Attili D.S."/>
            <person name="Gorbushina A."/>
        </authorList>
    </citation>
    <scope>NUCLEOTIDE SEQUENCE [LARGE SCALE GENOMIC DNA]</scope>
    <source>
        <strain evidence="2 3">CBS 125763</strain>
    </source>
</reference>
<accession>A0A178Z2L3</accession>
<name>A0A178Z2L3_9EURO</name>
<feature type="transmembrane region" description="Helical" evidence="1">
    <location>
        <begin position="72"/>
        <end position="91"/>
    </location>
</feature>
<dbReference type="GeneID" id="30015981"/>
<keyword evidence="3" id="KW-1185">Reference proteome</keyword>
<feature type="transmembrane region" description="Helical" evidence="1">
    <location>
        <begin position="44"/>
        <end position="66"/>
    </location>
</feature>
<proteinExistence type="predicted"/>
<sequence length="187" mass="20449">MVMFSAKLSDQSAPASIVVTASTFLSIRRSVVLNMCIILQSKHILLKFISLIMCVIAFTTTVVHSGSYLNNVLILPFFTSTTAFLILITALPGSEARVVSMIILLSLIALLILIIAVELDTDITTEINMSSVPIIRRTSFSSTDVPVVTITLLRISLAMSLVVRTDQSTFIYMLTCVFAVRTVVATW</sequence>
<keyword evidence="1" id="KW-0812">Transmembrane</keyword>
<evidence type="ECO:0000313" key="3">
    <source>
        <dbReference type="Proteomes" id="UP000078343"/>
    </source>
</evidence>
<feature type="transmembrane region" description="Helical" evidence="1">
    <location>
        <begin position="12"/>
        <end position="32"/>
    </location>
</feature>
<keyword evidence="1" id="KW-1133">Transmembrane helix</keyword>
<evidence type="ECO:0000256" key="1">
    <source>
        <dbReference type="SAM" id="Phobius"/>
    </source>
</evidence>
<dbReference type="AlphaFoldDB" id="A0A178Z2L3"/>
<comment type="caution">
    <text evidence="2">The sequence shown here is derived from an EMBL/GenBank/DDBJ whole genome shotgun (WGS) entry which is preliminary data.</text>
</comment>